<sequence length="870" mass="91516">MTLDASRRPPEDAPPPEPGREADAPDTRRPPAGPVRAAPADDAADAQAPADASADAAAGLPDDASPRRPAAGPSAATAGDLRAAPEIVVIGVASLALALALAIDDHIGMALGAFAIGALAIALVARAAQPWSTRAAPRPSPDALALEALHAEDPGPVALTDARGRTLACNPALRLARRAVPPPGLPEAAPLLFPAGLPDHAEALFDAPSPSADGTPPAREIYRLLRVARAEGAAETRQLRFGGRACRVGLRRLSPDRLLWRIDPPSPAAAAGLAAALDAMGLPAVMRGPGGLAANAAARHVAPALAELDPAAAAPPDDLASADGGPLRGLPLPTALRARIAAEADAPGPEAGRLGWLLLPGDARPRAAGLDLLDRLPVAVARLGVDGVLISANERARRLLGPGAVAGARFERLAEGLGRPIAERIAEAARGRSTGRAEIARGRRDDRETFLQLSFSRLEEDGRPTLIAVMSDATELKTLEAQFVQSQKMQAVGQLAGGVAHDFNNLLTAIAGHTDLLLMRHDASDADHSDLMQIRQNSNRAAALVRQMLAFSRKQTLQPRTTDLVATLTELSHLLNRLLGEKVRLKLEHGENLGLVRVDERQFEQVVMNLVVNARDAMPAGGEVRVRTRNVRFDEEFRRDRAVLPPGDYVAIEVSDEGQGIPPDRIGQIFEPFYTTKKPGEGTGLGLSTAYGIVKQTGGFIFADSPPGSGAVFTVYLPRLEGEAGAAHRAPPADADARRVAETRAEGVVLLVEDEAPVRSFATRALGLRGYQVVEAENAEEALEILEDPGFHVDVIVSDVVMPGLDGPSWVKTARETRPDVAVVFVSGYAEGAFRRNLEGLRDFVFLPKPYSLADLSAAIREAQGDREAA</sequence>
<feature type="compositionally biased region" description="Low complexity" evidence="5">
    <location>
        <begin position="34"/>
        <end position="78"/>
    </location>
</feature>
<dbReference type="InterPro" id="IPR004358">
    <property type="entry name" value="Sig_transdc_His_kin-like_C"/>
</dbReference>
<dbReference type="InterPro" id="IPR013656">
    <property type="entry name" value="PAS_4"/>
</dbReference>
<feature type="domain" description="Histidine kinase" evidence="6">
    <location>
        <begin position="498"/>
        <end position="721"/>
    </location>
</feature>
<dbReference type="PANTHER" id="PTHR43065">
    <property type="entry name" value="SENSOR HISTIDINE KINASE"/>
    <property type="match status" value="1"/>
</dbReference>
<dbReference type="SUPFAM" id="SSF52172">
    <property type="entry name" value="CheY-like"/>
    <property type="match status" value="1"/>
</dbReference>
<proteinExistence type="predicted"/>
<dbReference type="InterPro" id="IPR003661">
    <property type="entry name" value="HisK_dim/P_dom"/>
</dbReference>
<dbReference type="Pfam" id="PF00072">
    <property type="entry name" value="Response_reg"/>
    <property type="match status" value="1"/>
</dbReference>
<dbReference type="InterPro" id="IPR035965">
    <property type="entry name" value="PAS-like_dom_sf"/>
</dbReference>
<dbReference type="InterPro" id="IPR003594">
    <property type="entry name" value="HATPase_dom"/>
</dbReference>
<dbReference type="InterPro" id="IPR036890">
    <property type="entry name" value="HATPase_C_sf"/>
</dbReference>
<organism evidence="8 9">
    <name type="scientific">Albimonas pacifica</name>
    <dbReference type="NCBI Taxonomy" id="1114924"/>
    <lineage>
        <taxon>Bacteria</taxon>
        <taxon>Pseudomonadati</taxon>
        <taxon>Pseudomonadota</taxon>
        <taxon>Alphaproteobacteria</taxon>
        <taxon>Rhodobacterales</taxon>
        <taxon>Paracoccaceae</taxon>
        <taxon>Albimonas</taxon>
    </lineage>
</organism>
<dbReference type="PRINTS" id="PR00344">
    <property type="entry name" value="BCTRLSENSOR"/>
</dbReference>
<dbReference type="STRING" id="1114924.SAMN05216258_10971"/>
<dbReference type="Pfam" id="PF00512">
    <property type="entry name" value="HisKA"/>
    <property type="match status" value="1"/>
</dbReference>
<keyword evidence="8" id="KW-0418">Kinase</keyword>
<evidence type="ECO:0000256" key="3">
    <source>
        <dbReference type="ARBA" id="ARBA00022553"/>
    </source>
</evidence>
<evidence type="ECO:0000313" key="9">
    <source>
        <dbReference type="Proteomes" id="UP000199377"/>
    </source>
</evidence>
<dbReference type="Pfam" id="PF02518">
    <property type="entry name" value="HATPase_c"/>
    <property type="match status" value="1"/>
</dbReference>
<keyword evidence="9" id="KW-1185">Reference proteome</keyword>
<accession>A0A1I3KSF5</accession>
<dbReference type="FunFam" id="1.10.287.130:FF:000037">
    <property type="entry name" value="Hybrid sensor histidine kinase/response regulator"/>
    <property type="match status" value="1"/>
</dbReference>
<dbReference type="PROSITE" id="PS50109">
    <property type="entry name" value="HIS_KIN"/>
    <property type="match status" value="1"/>
</dbReference>
<feature type="modified residue" description="4-aspartylphosphate" evidence="4">
    <location>
        <position position="799"/>
    </location>
</feature>
<dbReference type="Proteomes" id="UP000199377">
    <property type="component" value="Unassembled WGS sequence"/>
</dbReference>
<dbReference type="EC" id="2.7.13.3" evidence="2"/>
<dbReference type="EMBL" id="FOQH01000009">
    <property type="protein sequence ID" value="SFI75314.1"/>
    <property type="molecule type" value="Genomic_DNA"/>
</dbReference>
<dbReference type="SMART" id="SM00388">
    <property type="entry name" value="HisKA"/>
    <property type="match status" value="1"/>
</dbReference>
<dbReference type="SUPFAM" id="SSF47384">
    <property type="entry name" value="Homodimeric domain of signal transducing histidine kinase"/>
    <property type="match status" value="1"/>
</dbReference>
<evidence type="ECO:0000256" key="4">
    <source>
        <dbReference type="PROSITE-ProRule" id="PRU00169"/>
    </source>
</evidence>
<dbReference type="InterPro" id="IPR005467">
    <property type="entry name" value="His_kinase_dom"/>
</dbReference>
<name>A0A1I3KSF5_9RHOB</name>
<dbReference type="SUPFAM" id="SSF55874">
    <property type="entry name" value="ATPase domain of HSP90 chaperone/DNA topoisomerase II/histidine kinase"/>
    <property type="match status" value="1"/>
</dbReference>
<dbReference type="PROSITE" id="PS50110">
    <property type="entry name" value="RESPONSE_REGULATORY"/>
    <property type="match status" value="1"/>
</dbReference>
<evidence type="ECO:0000256" key="2">
    <source>
        <dbReference type="ARBA" id="ARBA00012438"/>
    </source>
</evidence>
<dbReference type="InterPro" id="IPR001789">
    <property type="entry name" value="Sig_transdc_resp-reg_receiver"/>
</dbReference>
<evidence type="ECO:0000259" key="6">
    <source>
        <dbReference type="PROSITE" id="PS50109"/>
    </source>
</evidence>
<keyword evidence="3 4" id="KW-0597">Phosphoprotein</keyword>
<dbReference type="Pfam" id="PF08448">
    <property type="entry name" value="PAS_4"/>
    <property type="match status" value="1"/>
</dbReference>
<feature type="compositionally biased region" description="Basic and acidic residues" evidence="5">
    <location>
        <begin position="18"/>
        <end position="29"/>
    </location>
</feature>
<dbReference type="Gene3D" id="1.10.287.130">
    <property type="match status" value="1"/>
</dbReference>
<comment type="catalytic activity">
    <reaction evidence="1">
        <text>ATP + protein L-histidine = ADP + protein N-phospho-L-histidine.</text>
        <dbReference type="EC" id="2.7.13.3"/>
    </reaction>
</comment>
<feature type="region of interest" description="Disordered" evidence="5">
    <location>
        <begin position="1"/>
        <end position="78"/>
    </location>
</feature>
<dbReference type="InterPro" id="IPR011006">
    <property type="entry name" value="CheY-like_superfamily"/>
</dbReference>
<dbReference type="PANTHER" id="PTHR43065:SF42">
    <property type="entry name" value="TWO-COMPONENT SENSOR PPRA"/>
    <property type="match status" value="1"/>
</dbReference>
<dbReference type="AlphaFoldDB" id="A0A1I3KSF5"/>
<dbReference type="InterPro" id="IPR036097">
    <property type="entry name" value="HisK_dim/P_sf"/>
</dbReference>
<evidence type="ECO:0000256" key="5">
    <source>
        <dbReference type="SAM" id="MobiDB-lite"/>
    </source>
</evidence>
<evidence type="ECO:0000259" key="7">
    <source>
        <dbReference type="PROSITE" id="PS50110"/>
    </source>
</evidence>
<feature type="compositionally biased region" description="Basic and acidic residues" evidence="5">
    <location>
        <begin position="1"/>
        <end position="11"/>
    </location>
</feature>
<reference evidence="8 9" key="1">
    <citation type="submission" date="2016-10" db="EMBL/GenBank/DDBJ databases">
        <authorList>
            <person name="de Groot N.N."/>
        </authorList>
    </citation>
    <scope>NUCLEOTIDE SEQUENCE [LARGE SCALE GENOMIC DNA]</scope>
    <source>
        <strain evidence="8 9">CGMCC 1.11030</strain>
    </source>
</reference>
<protein>
    <recommendedName>
        <fullName evidence="2">histidine kinase</fullName>
        <ecNumber evidence="2">2.7.13.3</ecNumber>
    </recommendedName>
</protein>
<dbReference type="RefSeq" id="WP_245779221.1">
    <property type="nucleotide sequence ID" value="NZ_FOQH01000009.1"/>
</dbReference>
<evidence type="ECO:0000313" key="8">
    <source>
        <dbReference type="EMBL" id="SFI75314.1"/>
    </source>
</evidence>
<dbReference type="Gene3D" id="3.30.565.10">
    <property type="entry name" value="Histidine kinase-like ATPase, C-terminal domain"/>
    <property type="match status" value="1"/>
</dbReference>
<dbReference type="SMART" id="SM00387">
    <property type="entry name" value="HATPase_c"/>
    <property type="match status" value="1"/>
</dbReference>
<dbReference type="Gene3D" id="3.40.50.2300">
    <property type="match status" value="1"/>
</dbReference>
<dbReference type="CDD" id="cd00082">
    <property type="entry name" value="HisKA"/>
    <property type="match status" value="1"/>
</dbReference>
<gene>
    <name evidence="8" type="ORF">SAMN05216258_10971</name>
</gene>
<dbReference type="SUPFAM" id="SSF55785">
    <property type="entry name" value="PYP-like sensor domain (PAS domain)"/>
    <property type="match status" value="1"/>
</dbReference>
<dbReference type="GO" id="GO:0000155">
    <property type="term" value="F:phosphorelay sensor kinase activity"/>
    <property type="evidence" value="ECO:0007669"/>
    <property type="project" value="InterPro"/>
</dbReference>
<feature type="domain" description="Response regulatory" evidence="7">
    <location>
        <begin position="748"/>
        <end position="864"/>
    </location>
</feature>
<dbReference type="SMART" id="SM00448">
    <property type="entry name" value="REC"/>
    <property type="match status" value="1"/>
</dbReference>
<evidence type="ECO:0000256" key="1">
    <source>
        <dbReference type="ARBA" id="ARBA00000085"/>
    </source>
</evidence>
<dbReference type="Gene3D" id="3.30.450.20">
    <property type="entry name" value="PAS domain"/>
    <property type="match status" value="1"/>
</dbReference>
<keyword evidence="8" id="KW-0808">Transferase</keyword>